<dbReference type="PANTHER" id="PTHR30136:SF24">
    <property type="entry name" value="HTH-TYPE TRANSCRIPTIONAL REPRESSOR ALLR"/>
    <property type="match status" value="1"/>
</dbReference>
<dbReference type="InterPro" id="IPR036390">
    <property type="entry name" value="WH_DNA-bd_sf"/>
</dbReference>
<dbReference type="PROSITE" id="PS51077">
    <property type="entry name" value="HTH_ICLR"/>
    <property type="match status" value="1"/>
</dbReference>
<feature type="domain" description="HTH iclR-type" evidence="2">
    <location>
        <begin position="25"/>
        <end position="85"/>
    </location>
</feature>
<evidence type="ECO:0000259" key="2">
    <source>
        <dbReference type="PROSITE" id="PS51077"/>
    </source>
</evidence>
<dbReference type="RefSeq" id="WP_378242771.1">
    <property type="nucleotide sequence ID" value="NZ_JBHRWK010000056.1"/>
</dbReference>
<dbReference type="SUPFAM" id="SSF55781">
    <property type="entry name" value="GAF domain-like"/>
    <property type="match status" value="1"/>
</dbReference>
<proteinExistence type="predicted"/>
<dbReference type="Pfam" id="PF09339">
    <property type="entry name" value="HTH_IclR"/>
    <property type="match status" value="1"/>
</dbReference>
<evidence type="ECO:0000256" key="1">
    <source>
        <dbReference type="SAM" id="MobiDB-lite"/>
    </source>
</evidence>
<organism evidence="3 4">
    <name type="scientific">Amycolatopsis speibonae</name>
    <dbReference type="NCBI Taxonomy" id="1450224"/>
    <lineage>
        <taxon>Bacteria</taxon>
        <taxon>Bacillati</taxon>
        <taxon>Actinomycetota</taxon>
        <taxon>Actinomycetes</taxon>
        <taxon>Pseudonocardiales</taxon>
        <taxon>Pseudonocardiaceae</taxon>
        <taxon>Amycolatopsis</taxon>
    </lineage>
</organism>
<accession>A0ABV7P420</accession>
<dbReference type="Gene3D" id="1.10.10.10">
    <property type="entry name" value="Winged helix-like DNA-binding domain superfamily/Winged helix DNA-binding domain"/>
    <property type="match status" value="1"/>
</dbReference>
<dbReference type="InterPro" id="IPR005471">
    <property type="entry name" value="Tscrpt_reg_IclR_N"/>
</dbReference>
<dbReference type="InterPro" id="IPR036388">
    <property type="entry name" value="WH-like_DNA-bd_sf"/>
</dbReference>
<gene>
    <name evidence="3" type="ORF">ACFOSH_30640</name>
</gene>
<dbReference type="InterPro" id="IPR050707">
    <property type="entry name" value="HTH_MetabolicPath_Reg"/>
</dbReference>
<feature type="region of interest" description="Disordered" evidence="1">
    <location>
        <begin position="1"/>
        <end position="22"/>
    </location>
</feature>
<reference evidence="4" key="1">
    <citation type="journal article" date="2019" name="Int. J. Syst. Evol. Microbiol.">
        <title>The Global Catalogue of Microorganisms (GCM) 10K type strain sequencing project: providing services to taxonomists for standard genome sequencing and annotation.</title>
        <authorList>
            <consortium name="The Broad Institute Genomics Platform"/>
            <consortium name="The Broad Institute Genome Sequencing Center for Infectious Disease"/>
            <person name="Wu L."/>
            <person name="Ma J."/>
        </authorList>
    </citation>
    <scope>NUCLEOTIDE SEQUENCE [LARGE SCALE GENOMIC DNA]</scope>
    <source>
        <strain evidence="4">CGMCC 4.7676</strain>
    </source>
</reference>
<dbReference type="Proteomes" id="UP001595645">
    <property type="component" value="Unassembled WGS sequence"/>
</dbReference>
<dbReference type="EMBL" id="JBHRWK010000056">
    <property type="protein sequence ID" value="MFC3453815.1"/>
    <property type="molecule type" value="Genomic_DNA"/>
</dbReference>
<evidence type="ECO:0000313" key="3">
    <source>
        <dbReference type="EMBL" id="MFC3453815.1"/>
    </source>
</evidence>
<comment type="caution">
    <text evidence="3">The sequence shown here is derived from an EMBL/GenBank/DDBJ whole genome shotgun (WGS) entry which is preliminary data.</text>
</comment>
<protein>
    <submittedName>
        <fullName evidence="3">Helix-turn-helix domain-containing protein</fullName>
    </submittedName>
</protein>
<dbReference type="SUPFAM" id="SSF46785">
    <property type="entry name" value="Winged helix' DNA-binding domain"/>
    <property type="match status" value="1"/>
</dbReference>
<evidence type="ECO:0000313" key="4">
    <source>
        <dbReference type="Proteomes" id="UP001595645"/>
    </source>
</evidence>
<dbReference type="PANTHER" id="PTHR30136">
    <property type="entry name" value="HELIX-TURN-HELIX TRANSCRIPTIONAL REGULATOR, ICLR FAMILY"/>
    <property type="match status" value="1"/>
</dbReference>
<sequence>MALSAKVPSDGPHEGISMETKRRSRSVLEGAFTLLDALVRHQGEAGLTQLANSCSLPKATAHRLLEQLTELEVVRRRENRYSIGAQAFRLGQSWQPYPRLLELARGHLRRLATAARASAVLTVSCDGHILIAAASLTEPRHETLLRPGSTVPRRAGRFSAAWQAEHGLVVTEAPIRVPTGETIASIAVATTGSAKPGSMSETVARTARILSAALGEPS</sequence>
<dbReference type="SMART" id="SM00346">
    <property type="entry name" value="HTH_ICLR"/>
    <property type="match status" value="1"/>
</dbReference>
<keyword evidence="4" id="KW-1185">Reference proteome</keyword>
<name>A0ABV7P420_9PSEU</name>